<evidence type="ECO:0000256" key="1">
    <source>
        <dbReference type="SAM" id="MobiDB-lite"/>
    </source>
</evidence>
<proteinExistence type="predicted"/>
<organism evidence="2 3">
    <name type="scientific">Romanomermis culicivorax</name>
    <name type="common">Nematode worm</name>
    <dbReference type="NCBI Taxonomy" id="13658"/>
    <lineage>
        <taxon>Eukaryota</taxon>
        <taxon>Metazoa</taxon>
        <taxon>Ecdysozoa</taxon>
        <taxon>Nematoda</taxon>
        <taxon>Enoplea</taxon>
        <taxon>Dorylaimia</taxon>
        <taxon>Mermithida</taxon>
        <taxon>Mermithoidea</taxon>
        <taxon>Mermithidae</taxon>
        <taxon>Romanomermis</taxon>
    </lineage>
</organism>
<accession>A0A915L3H6</accession>
<evidence type="ECO:0000313" key="2">
    <source>
        <dbReference type="Proteomes" id="UP000887565"/>
    </source>
</evidence>
<sequence>IKCSRLVAKRSRRSKSPNILAEYVSVEDNCSLGRTALLEQESNSTPESKVSKYFANNMHTTLDMLEVIANDEQETQERHNDTFFDSLVSSTISSENNGNVADRCYKISNDSTNFNSEGNSTDNLAFDIQCNDPSPQMSSKTADLMSKFRKRPSLLSYPSEQPENKIYAVASQSQGKQEIVSSKDSGFDEESPSFNNETKRLSVETVIDLTLIPDEASFSSSVPAKLTNGCRTSGLRKKSSGATKNSNFKQISIRESLLAFSCKKH</sequence>
<reference evidence="3" key="1">
    <citation type="submission" date="2022-11" db="UniProtKB">
        <authorList>
            <consortium name="WormBaseParasite"/>
        </authorList>
    </citation>
    <scope>IDENTIFICATION</scope>
</reference>
<dbReference type="AlphaFoldDB" id="A0A915L3H6"/>
<keyword evidence="2" id="KW-1185">Reference proteome</keyword>
<name>A0A915L3H6_ROMCU</name>
<feature type="compositionally biased region" description="Polar residues" evidence="1">
    <location>
        <begin position="171"/>
        <end position="184"/>
    </location>
</feature>
<evidence type="ECO:0000313" key="3">
    <source>
        <dbReference type="WBParaSite" id="nRc.2.0.1.t45047-RA"/>
    </source>
</evidence>
<feature type="region of interest" description="Disordered" evidence="1">
    <location>
        <begin position="171"/>
        <end position="195"/>
    </location>
</feature>
<protein>
    <submittedName>
        <fullName evidence="3">Breast cancer susceptibility 1</fullName>
    </submittedName>
</protein>
<dbReference type="WBParaSite" id="nRc.2.0.1.t45047-RA">
    <property type="protein sequence ID" value="nRc.2.0.1.t45047-RA"/>
    <property type="gene ID" value="nRc.2.0.1.g45047"/>
</dbReference>
<dbReference type="Proteomes" id="UP000887565">
    <property type="component" value="Unplaced"/>
</dbReference>